<dbReference type="Gene3D" id="1.10.510.10">
    <property type="entry name" value="Transferase(Phosphotransferase) domain 1"/>
    <property type="match status" value="1"/>
</dbReference>
<keyword evidence="5" id="KW-1185">Reference proteome</keyword>
<dbReference type="InterPro" id="IPR036770">
    <property type="entry name" value="Ankyrin_rpt-contain_sf"/>
</dbReference>
<feature type="repeat" description="ANK" evidence="1">
    <location>
        <begin position="55"/>
        <end position="87"/>
    </location>
</feature>
<feature type="region of interest" description="Disordered" evidence="2">
    <location>
        <begin position="812"/>
        <end position="835"/>
    </location>
</feature>
<dbReference type="GO" id="GO:0051306">
    <property type="term" value="P:mitotic sister chromatid separation"/>
    <property type="evidence" value="ECO:0007669"/>
    <property type="project" value="InterPro"/>
</dbReference>
<feature type="repeat" description="ANK" evidence="1">
    <location>
        <begin position="88"/>
        <end position="120"/>
    </location>
</feature>
<keyword evidence="1" id="KW-0040">ANK repeat</keyword>
<sequence length="1137" mass="127788">MSRLNIVLPPYPVQLGSIKHDSCEKQLHEYVKAGNYAKAKQILKKGILPDSINSHGQTPLFVAALLGLQKIVDLLLEYGSSPNHRCFDWSTPVHAAAFSCNQWIMSKLIDSGGDLRLHDEKSRRPFDWALMAGQDQYVQMLEFIDHCSAHVHVLIHGFDCKHKNVVTSQEFIKSPSSTGLLLSRNVDKSLSKEHENKKKLLKRIHSFGYGELYVGDSIQVGFIASVPLIHDVSIVQDDHKPAFCFTAGPYMRMTNLMWGCTEVTVKGPKVMTHESCSKERFADLLIEELKNISNLHHPLILHLLAVSTSFTLERIQLVFEKVAFGSLYNILHERRSEFVLMHMETLVNTLLQAIDALMFLHWRGFIHCSFSSHAIQLVSTGQAKISNFEYMIQSIDDRTNSDVAYFPIPDQLYRWSSPEIVLRKSVTVKSDLYSFCAVMQECLTDCLPWDGFDGPAIKHAMVSGHYLDVDPRLFKPFDTIARTGLQAKPKKRTMNLQDIKYLIKNEFRDAVDGPTHVSRKVNTRTGSIQHTEQQYPADVLEGVSEPTYKTSLFENDSTEKNSLESQTDTMYEVPEEANALHCDIRLLDNNDCVSSSASSWKQSVYETSLSSDLEDDTDYESPTQSDTWRRAAERLTDGLTSIVAYHRFTLENLMDIQKFLQTPTIVPLYEETTDQQIRQTENVQIRELSNKCLPHMSTDEVDNKVTHFKSKLYAEWSPVAPPQLSYVPPHIPSSSRNAFDEEQIDPTRIQSDCFGGTRRKTVQMNNYCNADSKFKRNIHQNPVTTQINTCITSNISGSCISDDSGLVKKQFNSKRSSTQELEKVSHGGHRKTPDWTRTEYVKFAEFVQARTTSRQGVGSSEADKQSPSPVDEQCCATFKGINTGWDHLKDIDDSSETSYFTPESEMSAENSQEKSLSTDSNNSIGEDMAEQSSLQHGGSSIINKTQERNQIVCSTRDKTFEKDMTKATTLSLSLDLGSIIDVEGLSTIFSELKSPTKHFTPTKTMEASARHSTPINQGTCSKISSVPQQKSPETTGWASIESHKSTKSSVKFLTAEQLQEETTDVTDTPIKNQGLVCIVGSGENSDANNLYNKTDCECQSMDITSLLTETEKTSDCDSMKLNLEDNNANKDTPDAVE</sequence>
<dbReference type="PANTHER" id="PTHR23060:SF3">
    <property type="entry name" value="TESTIS EXPRESSED 14, INTERCELLULAR BRIDGE FORMING FACTOR"/>
    <property type="match status" value="1"/>
</dbReference>
<dbReference type="GO" id="GO:0030496">
    <property type="term" value="C:midbody"/>
    <property type="evidence" value="ECO:0007669"/>
    <property type="project" value="TreeGrafter"/>
</dbReference>
<dbReference type="Proteomes" id="UP001181693">
    <property type="component" value="Unassembled WGS sequence"/>
</dbReference>
<feature type="compositionally biased region" description="Polar residues" evidence="2">
    <location>
        <begin position="907"/>
        <end position="947"/>
    </location>
</feature>
<dbReference type="Pfam" id="PF00023">
    <property type="entry name" value="Ank"/>
    <property type="match status" value="1"/>
</dbReference>
<dbReference type="Gene3D" id="1.25.40.20">
    <property type="entry name" value="Ankyrin repeat-containing domain"/>
    <property type="match status" value="1"/>
</dbReference>
<dbReference type="GO" id="GO:0004672">
    <property type="term" value="F:protein kinase activity"/>
    <property type="evidence" value="ECO:0007669"/>
    <property type="project" value="InterPro"/>
</dbReference>
<dbReference type="GO" id="GO:0007140">
    <property type="term" value="P:male meiotic nuclear division"/>
    <property type="evidence" value="ECO:0007669"/>
    <property type="project" value="InterPro"/>
</dbReference>
<reference evidence="4" key="1">
    <citation type="thesis" date="2020" institute="ProQuest LLC" country="789 East Eisenhower Parkway, Ann Arbor, MI, USA">
        <title>Comparative Genomics and Chromosome Evolution.</title>
        <authorList>
            <person name="Mudd A.B."/>
        </authorList>
    </citation>
    <scope>NUCLEOTIDE SEQUENCE</scope>
    <source>
        <strain evidence="4">1538</strain>
        <tissue evidence="4">Blood</tissue>
    </source>
</reference>
<dbReference type="PANTHER" id="PTHR23060">
    <property type="entry name" value="TESTIS EXPRESSED GENE 14"/>
    <property type="match status" value="1"/>
</dbReference>
<dbReference type="SMART" id="SM00248">
    <property type="entry name" value="ANK"/>
    <property type="match status" value="3"/>
</dbReference>
<organism evidence="4 5">
    <name type="scientific">Pyxicephalus adspersus</name>
    <name type="common">African bullfrog</name>
    <dbReference type="NCBI Taxonomy" id="30357"/>
    <lineage>
        <taxon>Eukaryota</taxon>
        <taxon>Metazoa</taxon>
        <taxon>Chordata</taxon>
        <taxon>Craniata</taxon>
        <taxon>Vertebrata</taxon>
        <taxon>Euteleostomi</taxon>
        <taxon>Amphibia</taxon>
        <taxon>Batrachia</taxon>
        <taxon>Anura</taxon>
        <taxon>Neobatrachia</taxon>
        <taxon>Ranoidea</taxon>
        <taxon>Pyxicephalidae</taxon>
        <taxon>Pyxicephalinae</taxon>
        <taxon>Pyxicephalus</taxon>
    </lineage>
</organism>
<dbReference type="SUPFAM" id="SSF48403">
    <property type="entry name" value="Ankyrin repeat"/>
    <property type="match status" value="1"/>
</dbReference>
<dbReference type="InterPro" id="IPR039339">
    <property type="entry name" value="Tex14"/>
</dbReference>
<accession>A0AAV3AWT0</accession>
<feature type="domain" description="Protein kinase" evidence="3">
    <location>
        <begin position="198"/>
        <end position="508"/>
    </location>
</feature>
<name>A0AAV3AWT0_PYXAD</name>
<dbReference type="PROSITE" id="PS50011">
    <property type="entry name" value="PROTEIN_KINASE_DOM"/>
    <property type="match status" value="1"/>
</dbReference>
<dbReference type="InterPro" id="IPR000719">
    <property type="entry name" value="Prot_kinase_dom"/>
</dbReference>
<feature type="compositionally biased region" description="Polar residues" evidence="2">
    <location>
        <begin position="999"/>
        <end position="1037"/>
    </location>
</feature>
<gene>
    <name evidence="4" type="ORF">GDO54_001105</name>
</gene>
<protein>
    <recommendedName>
        <fullName evidence="3">Protein kinase domain-containing protein</fullName>
    </recommendedName>
</protein>
<dbReference type="GO" id="GO:0000776">
    <property type="term" value="C:kinetochore"/>
    <property type="evidence" value="ECO:0007669"/>
    <property type="project" value="TreeGrafter"/>
</dbReference>
<dbReference type="FunFam" id="1.25.40.20:FF:000153">
    <property type="entry name" value="inactive serine/threonine-protein kinase TEX14 isoform X3"/>
    <property type="match status" value="1"/>
</dbReference>
<dbReference type="InterPro" id="IPR001245">
    <property type="entry name" value="Ser-Thr/Tyr_kinase_cat_dom"/>
</dbReference>
<dbReference type="GO" id="GO:0043063">
    <property type="term" value="P:intercellular bridge organization"/>
    <property type="evidence" value="ECO:0007669"/>
    <property type="project" value="InterPro"/>
</dbReference>
<dbReference type="GO" id="GO:0045171">
    <property type="term" value="C:intercellular bridge"/>
    <property type="evidence" value="ECO:0007669"/>
    <property type="project" value="TreeGrafter"/>
</dbReference>
<evidence type="ECO:0000256" key="1">
    <source>
        <dbReference type="PROSITE-ProRule" id="PRU00023"/>
    </source>
</evidence>
<feature type="compositionally biased region" description="Basic and acidic residues" evidence="2">
    <location>
        <begin position="820"/>
        <end position="835"/>
    </location>
</feature>
<dbReference type="Pfam" id="PF07714">
    <property type="entry name" value="PK_Tyr_Ser-Thr"/>
    <property type="match status" value="1"/>
</dbReference>
<dbReference type="SUPFAM" id="SSF56112">
    <property type="entry name" value="Protein kinase-like (PK-like)"/>
    <property type="match status" value="1"/>
</dbReference>
<dbReference type="EMBL" id="DYDO01000001">
    <property type="protein sequence ID" value="DBA33416.1"/>
    <property type="molecule type" value="Genomic_DNA"/>
</dbReference>
<evidence type="ECO:0000313" key="5">
    <source>
        <dbReference type="Proteomes" id="UP001181693"/>
    </source>
</evidence>
<proteinExistence type="predicted"/>
<dbReference type="PROSITE" id="PS50297">
    <property type="entry name" value="ANK_REP_REGION"/>
    <property type="match status" value="1"/>
</dbReference>
<dbReference type="AlphaFoldDB" id="A0AAV3AWT0"/>
<dbReference type="GO" id="GO:0007094">
    <property type="term" value="P:mitotic spindle assembly checkpoint signaling"/>
    <property type="evidence" value="ECO:0007669"/>
    <property type="project" value="InterPro"/>
</dbReference>
<evidence type="ECO:0000313" key="4">
    <source>
        <dbReference type="EMBL" id="DBA33416.1"/>
    </source>
</evidence>
<dbReference type="GO" id="GO:0005524">
    <property type="term" value="F:ATP binding"/>
    <property type="evidence" value="ECO:0007669"/>
    <property type="project" value="InterPro"/>
</dbReference>
<feature type="region of interest" description="Disordered" evidence="2">
    <location>
        <begin position="999"/>
        <end position="1038"/>
    </location>
</feature>
<dbReference type="PROSITE" id="PS50088">
    <property type="entry name" value="ANK_REPEAT"/>
    <property type="match status" value="2"/>
</dbReference>
<dbReference type="InterPro" id="IPR002110">
    <property type="entry name" value="Ankyrin_rpt"/>
</dbReference>
<feature type="region of interest" description="Disordered" evidence="2">
    <location>
        <begin position="851"/>
        <end position="872"/>
    </location>
</feature>
<dbReference type="GO" id="GO:0008608">
    <property type="term" value="P:attachment of spindle microtubules to kinetochore"/>
    <property type="evidence" value="ECO:0007669"/>
    <property type="project" value="InterPro"/>
</dbReference>
<comment type="caution">
    <text evidence="4">The sequence shown here is derived from an EMBL/GenBank/DDBJ whole genome shotgun (WGS) entry which is preliminary data.</text>
</comment>
<evidence type="ECO:0000259" key="3">
    <source>
        <dbReference type="PROSITE" id="PS50011"/>
    </source>
</evidence>
<feature type="region of interest" description="Disordered" evidence="2">
    <location>
        <begin position="887"/>
        <end position="947"/>
    </location>
</feature>
<dbReference type="InterPro" id="IPR011009">
    <property type="entry name" value="Kinase-like_dom_sf"/>
</dbReference>
<evidence type="ECO:0000256" key="2">
    <source>
        <dbReference type="SAM" id="MobiDB-lite"/>
    </source>
</evidence>